<dbReference type="STRING" id="1017273.SAMN05443094_103430"/>
<dbReference type="OrthoDB" id="9803467at2"/>
<keyword evidence="3" id="KW-0645">Protease</keyword>
<gene>
    <name evidence="2" type="ORF">B1B05_08770</name>
    <name evidence="3" type="ORF">SAMN05443094_103430</name>
</gene>
<accession>A0A1N6V1H4</accession>
<reference evidence="3 4" key="1">
    <citation type="submission" date="2017-01" db="EMBL/GenBank/DDBJ databases">
        <authorList>
            <person name="Mah S.A."/>
            <person name="Swanson W.J."/>
            <person name="Moy G.W."/>
            <person name="Vacquier V.D."/>
        </authorList>
    </citation>
    <scope>NUCLEOTIDE SEQUENCE [LARGE SCALE GENOMIC DNA]</scope>
    <source>
        <strain evidence="3 4">NIO-1016</strain>
    </source>
</reference>
<dbReference type="Proteomes" id="UP000215545">
    <property type="component" value="Unassembled WGS sequence"/>
</dbReference>
<sequence>MKAMSKETAKIQFDRYFAKLERKKAAKSIQVLVQSDKLDFQYGYSSGEWNVPFHIASIGKVFTASLMMMLTEREGVLLQDPLLKYFTGSELEGLFVVKGKDHAKDVTLEQLLAHTSGIGDYFEDSVQIGAPMTKLIISEPDKNWMPSELIDFTRERQQAVGVPGQVFHYSDTGYILLGLLIEKVTGKPFHQNLHELIFQPLGMNDSYLLYYSVPSNPQKAIQDIWLNGSKVTANQSLSADWAGGGIISTPKDLLAFYKGFNAGALFSKEKIRIMENGRHKFRRGIYYGTGMMEIHFEEFFFLLRGLPRVKGHIGILSTHMFYDPTTDTYIIMNFGSSEQMTQSFKALIEIVTRLKRIE</sequence>
<dbReference type="EMBL" id="FTLX01000003">
    <property type="protein sequence ID" value="SIQ71687.1"/>
    <property type="molecule type" value="Genomic_DNA"/>
</dbReference>
<evidence type="ECO:0000313" key="2">
    <source>
        <dbReference type="EMBL" id="OXS78675.1"/>
    </source>
</evidence>
<dbReference type="Pfam" id="PF00144">
    <property type="entry name" value="Beta-lactamase"/>
    <property type="match status" value="1"/>
</dbReference>
<name>A0A1N6V1H4_9BACI</name>
<protein>
    <submittedName>
        <fullName evidence="3">D-alanyl-D-alanine carboxypeptidase</fullName>
    </submittedName>
</protein>
<dbReference type="SUPFAM" id="SSF56601">
    <property type="entry name" value="beta-lactamase/transpeptidase-like"/>
    <property type="match status" value="1"/>
</dbReference>
<evidence type="ECO:0000313" key="5">
    <source>
        <dbReference type="Proteomes" id="UP000215545"/>
    </source>
</evidence>
<evidence type="ECO:0000259" key="1">
    <source>
        <dbReference type="Pfam" id="PF00144"/>
    </source>
</evidence>
<dbReference type="InterPro" id="IPR001466">
    <property type="entry name" value="Beta-lactam-related"/>
</dbReference>
<dbReference type="InterPro" id="IPR012338">
    <property type="entry name" value="Beta-lactam/transpept-like"/>
</dbReference>
<keyword evidence="5" id="KW-1185">Reference proteome</keyword>
<organism evidence="3 4">
    <name type="scientific">Domibacillus enclensis</name>
    <dbReference type="NCBI Taxonomy" id="1017273"/>
    <lineage>
        <taxon>Bacteria</taxon>
        <taxon>Bacillati</taxon>
        <taxon>Bacillota</taxon>
        <taxon>Bacilli</taxon>
        <taxon>Bacillales</taxon>
        <taxon>Bacillaceae</taxon>
        <taxon>Domibacillus</taxon>
    </lineage>
</organism>
<dbReference type="Gene3D" id="3.40.710.10">
    <property type="entry name" value="DD-peptidase/beta-lactamase superfamily"/>
    <property type="match status" value="1"/>
</dbReference>
<evidence type="ECO:0000313" key="4">
    <source>
        <dbReference type="Proteomes" id="UP000186385"/>
    </source>
</evidence>
<keyword evidence="3" id="KW-0378">Hydrolase</keyword>
<dbReference type="GO" id="GO:0004180">
    <property type="term" value="F:carboxypeptidase activity"/>
    <property type="evidence" value="ECO:0007669"/>
    <property type="project" value="UniProtKB-KW"/>
</dbReference>
<dbReference type="Proteomes" id="UP000186385">
    <property type="component" value="Unassembled WGS sequence"/>
</dbReference>
<dbReference type="RefSeq" id="WP_052698385.1">
    <property type="nucleotide sequence ID" value="NZ_FTLX01000003.1"/>
</dbReference>
<dbReference type="AlphaFoldDB" id="A0A1N6V1H4"/>
<dbReference type="PANTHER" id="PTHR46825">
    <property type="entry name" value="D-ALANYL-D-ALANINE-CARBOXYPEPTIDASE/ENDOPEPTIDASE AMPH"/>
    <property type="match status" value="1"/>
</dbReference>
<dbReference type="InterPro" id="IPR050491">
    <property type="entry name" value="AmpC-like"/>
</dbReference>
<evidence type="ECO:0000313" key="3">
    <source>
        <dbReference type="EMBL" id="SIQ71687.1"/>
    </source>
</evidence>
<keyword evidence="3" id="KW-0121">Carboxypeptidase</keyword>
<dbReference type="EMBL" id="MWSK01000003">
    <property type="protein sequence ID" value="OXS78675.1"/>
    <property type="molecule type" value="Genomic_DNA"/>
</dbReference>
<feature type="domain" description="Beta-lactamase-related" evidence="1">
    <location>
        <begin position="50"/>
        <end position="332"/>
    </location>
</feature>
<proteinExistence type="predicted"/>
<reference evidence="2" key="3">
    <citation type="submission" date="2017-03" db="EMBL/GenBank/DDBJ databases">
        <authorList>
            <person name="Dastager S.G."/>
            <person name="Neurgaonkar P.S."/>
            <person name="Dharne M.S."/>
        </authorList>
    </citation>
    <scope>NUCLEOTIDE SEQUENCE</scope>
    <source>
        <strain evidence="2">DSM 25145</strain>
    </source>
</reference>
<dbReference type="PANTHER" id="PTHR46825:SF9">
    <property type="entry name" value="BETA-LACTAMASE-RELATED DOMAIN-CONTAINING PROTEIN"/>
    <property type="match status" value="1"/>
</dbReference>
<reference evidence="5" key="2">
    <citation type="submission" date="2017-03" db="EMBL/GenBank/DDBJ databases">
        <title>Bacillus sp. V-88(T) DSM27956, whole genome shotgun sequencing project.</title>
        <authorList>
            <person name="Dastager S.G."/>
            <person name="Neurgaonkar P.S."/>
            <person name="Dharne M.S."/>
        </authorList>
    </citation>
    <scope>NUCLEOTIDE SEQUENCE [LARGE SCALE GENOMIC DNA]</scope>
    <source>
        <strain evidence="5">DSM 25145</strain>
    </source>
</reference>